<dbReference type="Gene3D" id="3.40.50.150">
    <property type="entry name" value="Vaccinia Virus protein VP39"/>
    <property type="match status" value="1"/>
</dbReference>
<dbReference type="GO" id="GO:0043770">
    <property type="term" value="F:demethylmenaquinone methyltransferase activity"/>
    <property type="evidence" value="ECO:0007669"/>
    <property type="project" value="UniProtKB-EC"/>
</dbReference>
<proteinExistence type="predicted"/>
<dbReference type="InterPro" id="IPR050508">
    <property type="entry name" value="Methyltransf_Superfamily"/>
</dbReference>
<dbReference type="CDD" id="cd02440">
    <property type="entry name" value="AdoMet_MTases"/>
    <property type="match status" value="1"/>
</dbReference>
<name>A0ABR5SD59_9BACT</name>
<keyword evidence="3" id="KW-0489">Methyltransferase</keyword>
<comment type="caution">
    <text evidence="3">The sequence shown here is derived from an EMBL/GenBank/DDBJ whole genome shotgun (WGS) entry which is preliminary data.</text>
</comment>
<keyword evidence="1" id="KW-0472">Membrane</keyword>
<sequence>MGFKIKNIIKQVSFNTFIPFFYPMMMLPLKSWRKKAIAMLSFQPGDRVIIPGVGSGYDLPYVPHGVSIDGVDISEVMLAIARNKIRNKKQEITLHIMDAEHMDFPSNTFDKAILDLFLTCVYDPQKAFAEIVRVLKPNGEILIYDHLISVPKWAARVMSTADFVMKYNFCSVIRVFDDIIKDQPVTVVRVINGDPFGFIKGFLLRKMTLIDSHRLLC</sequence>
<reference evidence="3 4" key="1">
    <citation type="submission" date="2015-11" db="EMBL/GenBank/DDBJ databases">
        <authorList>
            <person name="Lin W."/>
        </authorList>
    </citation>
    <scope>NUCLEOTIDE SEQUENCE [LARGE SCALE GENOMIC DNA]</scope>
    <source>
        <strain evidence="3 4">HCH-1</strain>
    </source>
</reference>
<dbReference type="RefSeq" id="WP_085053582.1">
    <property type="nucleotide sequence ID" value="NZ_LNQR01000119.1"/>
</dbReference>
<protein>
    <submittedName>
        <fullName evidence="3">Methyltransferase type 11</fullName>
        <ecNumber evidence="3">2.1.1.163</ecNumber>
    </submittedName>
</protein>
<keyword evidence="3" id="KW-0808">Transferase</keyword>
<dbReference type="PANTHER" id="PTHR42912">
    <property type="entry name" value="METHYLTRANSFERASE"/>
    <property type="match status" value="1"/>
</dbReference>
<keyword evidence="1" id="KW-0812">Transmembrane</keyword>
<dbReference type="Proteomes" id="UP000060487">
    <property type="component" value="Unassembled WGS sequence"/>
</dbReference>
<dbReference type="InterPro" id="IPR013216">
    <property type="entry name" value="Methyltransf_11"/>
</dbReference>
<dbReference type="GO" id="GO:0032259">
    <property type="term" value="P:methylation"/>
    <property type="evidence" value="ECO:0007669"/>
    <property type="project" value="UniProtKB-KW"/>
</dbReference>
<keyword evidence="1" id="KW-1133">Transmembrane helix</keyword>
<gene>
    <name evidence="3" type="ORF">ASN18_2968</name>
</gene>
<dbReference type="PANTHER" id="PTHR42912:SF93">
    <property type="entry name" value="N6-ADENOSINE-METHYLTRANSFERASE TMT1A"/>
    <property type="match status" value="1"/>
</dbReference>
<keyword evidence="4" id="KW-1185">Reference proteome</keyword>
<dbReference type="Pfam" id="PF08241">
    <property type="entry name" value="Methyltransf_11"/>
    <property type="match status" value="1"/>
</dbReference>
<evidence type="ECO:0000313" key="3">
    <source>
        <dbReference type="EMBL" id="KWT78154.1"/>
    </source>
</evidence>
<dbReference type="InterPro" id="IPR029063">
    <property type="entry name" value="SAM-dependent_MTases_sf"/>
</dbReference>
<organism evidence="3 4">
    <name type="scientific">Candidatus Magnetominusculus xianensis</name>
    <dbReference type="NCBI Taxonomy" id="1748249"/>
    <lineage>
        <taxon>Bacteria</taxon>
        <taxon>Pseudomonadati</taxon>
        <taxon>Nitrospirota</taxon>
        <taxon>Nitrospiria</taxon>
        <taxon>Nitrospirales</taxon>
        <taxon>Nitrospiraceae</taxon>
        <taxon>Candidatus Magnetominusculus</taxon>
    </lineage>
</organism>
<accession>A0ABR5SD59</accession>
<feature type="domain" description="Methyltransferase type 11" evidence="2">
    <location>
        <begin position="52"/>
        <end position="143"/>
    </location>
</feature>
<dbReference type="EC" id="2.1.1.163" evidence="3"/>
<dbReference type="SUPFAM" id="SSF53335">
    <property type="entry name" value="S-adenosyl-L-methionine-dependent methyltransferases"/>
    <property type="match status" value="1"/>
</dbReference>
<evidence type="ECO:0000259" key="2">
    <source>
        <dbReference type="Pfam" id="PF08241"/>
    </source>
</evidence>
<evidence type="ECO:0000256" key="1">
    <source>
        <dbReference type="SAM" id="Phobius"/>
    </source>
</evidence>
<dbReference type="EMBL" id="LNQR01000119">
    <property type="protein sequence ID" value="KWT78154.1"/>
    <property type="molecule type" value="Genomic_DNA"/>
</dbReference>
<feature type="transmembrane region" description="Helical" evidence="1">
    <location>
        <begin position="12"/>
        <end position="29"/>
    </location>
</feature>
<evidence type="ECO:0000313" key="4">
    <source>
        <dbReference type="Proteomes" id="UP000060487"/>
    </source>
</evidence>